<accession>A0A7H1N4G0</accession>
<evidence type="ECO:0000313" key="3">
    <source>
        <dbReference type="Proteomes" id="UP000516369"/>
    </source>
</evidence>
<proteinExistence type="predicted"/>
<protein>
    <submittedName>
        <fullName evidence="2">Cytochrome C</fullName>
    </submittedName>
</protein>
<dbReference type="PROSITE" id="PS51257">
    <property type="entry name" value="PROKAR_LIPOPROTEIN"/>
    <property type="match status" value="1"/>
</dbReference>
<feature type="chain" id="PRO_5028852457" evidence="1">
    <location>
        <begin position="32"/>
        <end position="458"/>
    </location>
</feature>
<feature type="signal peptide" evidence="1">
    <location>
        <begin position="1"/>
        <end position="31"/>
    </location>
</feature>
<keyword evidence="3" id="KW-1185">Reference proteome</keyword>
<reference evidence="2 3" key="1">
    <citation type="submission" date="2020-05" db="EMBL/GenBank/DDBJ databases">
        <title>Complete closed genome sequence of Defluviicoccus vanus.</title>
        <authorList>
            <person name="Bessarab I."/>
            <person name="Arumugam K."/>
            <person name="Maszenan A.M."/>
            <person name="Seviour R.J."/>
            <person name="Williams R.B."/>
        </authorList>
    </citation>
    <scope>NUCLEOTIDE SEQUENCE [LARGE SCALE GENOMIC DNA]</scope>
    <source>
        <strain evidence="2 3">Ben 114</strain>
    </source>
</reference>
<dbReference type="Proteomes" id="UP000516369">
    <property type="component" value="Chromosome"/>
</dbReference>
<dbReference type="KEGG" id="dvn:HQ394_16255"/>
<dbReference type="EMBL" id="CP053923">
    <property type="protein sequence ID" value="QNT70596.1"/>
    <property type="molecule type" value="Genomic_DNA"/>
</dbReference>
<evidence type="ECO:0000256" key="1">
    <source>
        <dbReference type="SAM" id="SignalP"/>
    </source>
</evidence>
<keyword evidence="1" id="KW-0732">Signal</keyword>
<evidence type="ECO:0000313" key="2">
    <source>
        <dbReference type="EMBL" id="QNT70596.1"/>
    </source>
</evidence>
<gene>
    <name evidence="2" type="ORF">HQ394_16255</name>
</gene>
<dbReference type="AlphaFoldDB" id="A0A7H1N4G0"/>
<name>A0A7H1N4G0_9PROT</name>
<organism evidence="2 3">
    <name type="scientific">Defluviicoccus vanus</name>
    <dbReference type="NCBI Taxonomy" id="111831"/>
    <lineage>
        <taxon>Bacteria</taxon>
        <taxon>Pseudomonadati</taxon>
        <taxon>Pseudomonadota</taxon>
        <taxon>Alphaproteobacteria</taxon>
        <taxon>Rhodospirillales</taxon>
        <taxon>Rhodospirillaceae</taxon>
        <taxon>Defluviicoccus</taxon>
    </lineage>
</organism>
<sequence>MRLSSGRRFLLAVSIIFSCLLTMLCARPAGAVPSFARQTGMNCEACHTNFPQLTPFGRQFKAHGYLLTNNGDSWNKGLLDAKNLPHLAFMVDGGFTNTGKGQDGGAAPGFGDNNNWALNQLSFFYGGIVVPDFVGAFIQGTYNGPNGSAAYWSLDNADVRLARDLTLGGNELVVGFSANNNLPTVQDLWNTTPAWSFPYMTSVLGPSPAASALIQENLAQQVAGTSVYALYDQKIYAEMGAYYALPYSSQRAIGLQKDDILAQQEIKSAAPYWRLAYQQDWGDQNIEVGTFGIAAPVYPQRISDSGHDWITDVGFDSQYQLLLDPHTFVVQTSLINEFQNLNTSQALGLSSKSSNQLYSFALSGMYMFDKTYAGTIGFQNWFGPKNAAYYGTDNGAPDTNAWIFEVDWLPFNKDGGPWFMPSSNLKLSLQYIAYSQFDGSSRNAADNNTLFINGWLAF</sequence>